<keyword evidence="3" id="KW-1185">Reference proteome</keyword>
<feature type="compositionally biased region" description="Basic and acidic residues" evidence="1">
    <location>
        <begin position="18"/>
        <end position="34"/>
    </location>
</feature>
<dbReference type="Proteomes" id="UP000799444">
    <property type="component" value="Unassembled WGS sequence"/>
</dbReference>
<proteinExistence type="predicted"/>
<organism evidence="2 3">
    <name type="scientific">Polyplosphaeria fusca</name>
    <dbReference type="NCBI Taxonomy" id="682080"/>
    <lineage>
        <taxon>Eukaryota</taxon>
        <taxon>Fungi</taxon>
        <taxon>Dikarya</taxon>
        <taxon>Ascomycota</taxon>
        <taxon>Pezizomycotina</taxon>
        <taxon>Dothideomycetes</taxon>
        <taxon>Pleosporomycetidae</taxon>
        <taxon>Pleosporales</taxon>
        <taxon>Tetraplosphaeriaceae</taxon>
        <taxon>Polyplosphaeria</taxon>
    </lineage>
</organism>
<comment type="caution">
    <text evidence="2">The sequence shown here is derived from an EMBL/GenBank/DDBJ whole genome shotgun (WGS) entry which is preliminary data.</text>
</comment>
<dbReference type="EMBL" id="ML996172">
    <property type="protein sequence ID" value="KAF2732724.1"/>
    <property type="molecule type" value="Genomic_DNA"/>
</dbReference>
<feature type="region of interest" description="Disordered" evidence="1">
    <location>
        <begin position="1"/>
        <end position="43"/>
    </location>
</feature>
<gene>
    <name evidence="2" type="ORF">EJ04DRAFT_565716</name>
</gene>
<name>A0A9P4QX67_9PLEO</name>
<dbReference type="PANTHER" id="PTHR38790">
    <property type="entry name" value="2EXR DOMAIN-CONTAINING PROTEIN-RELATED"/>
    <property type="match status" value="1"/>
</dbReference>
<accession>A0A9P4QX67</accession>
<sequence>MAREYNLRSKPKTTAQENRLRQRREKEVPKEKPKARSSPRSRPVDIVAKVFDKGSDQAKLWALNATESPLLRLPAELRLAIYELVLGGPNTILITHNTEGKYTSRVWGPSNPFRLEISRPGGYGPAYIDVSDVQKGFTLLNGVCRQLYHETAVLPYQLNIWMKSRPFIHSPAYGMLEAYTMAEKRLPLPQRRAINVLLHMDYFIDMPSTTPRMSSMRHFPASNRSLLKHLGGVRYFIRSNEYYPDARRNALGRGFRINKVAYGKRGHREIVVGLKDRSYGDCLNDCTTWISSCNALEKRGTEKMRHSKDKAFER</sequence>
<dbReference type="PANTHER" id="PTHR38790:SF4">
    <property type="entry name" value="2EXR DOMAIN-CONTAINING PROTEIN"/>
    <property type="match status" value="1"/>
</dbReference>
<evidence type="ECO:0000313" key="2">
    <source>
        <dbReference type="EMBL" id="KAF2732724.1"/>
    </source>
</evidence>
<dbReference type="OrthoDB" id="5413827at2759"/>
<evidence type="ECO:0000313" key="3">
    <source>
        <dbReference type="Proteomes" id="UP000799444"/>
    </source>
</evidence>
<reference evidence="2" key="1">
    <citation type="journal article" date="2020" name="Stud. Mycol.">
        <title>101 Dothideomycetes genomes: a test case for predicting lifestyles and emergence of pathogens.</title>
        <authorList>
            <person name="Haridas S."/>
            <person name="Albert R."/>
            <person name="Binder M."/>
            <person name="Bloem J."/>
            <person name="Labutti K."/>
            <person name="Salamov A."/>
            <person name="Andreopoulos B."/>
            <person name="Baker S."/>
            <person name="Barry K."/>
            <person name="Bills G."/>
            <person name="Bluhm B."/>
            <person name="Cannon C."/>
            <person name="Castanera R."/>
            <person name="Culley D."/>
            <person name="Daum C."/>
            <person name="Ezra D."/>
            <person name="Gonzalez J."/>
            <person name="Henrissat B."/>
            <person name="Kuo A."/>
            <person name="Liang C."/>
            <person name="Lipzen A."/>
            <person name="Lutzoni F."/>
            <person name="Magnuson J."/>
            <person name="Mondo S."/>
            <person name="Nolan M."/>
            <person name="Ohm R."/>
            <person name="Pangilinan J."/>
            <person name="Park H.-J."/>
            <person name="Ramirez L."/>
            <person name="Alfaro M."/>
            <person name="Sun H."/>
            <person name="Tritt A."/>
            <person name="Yoshinaga Y."/>
            <person name="Zwiers L.-H."/>
            <person name="Turgeon B."/>
            <person name="Goodwin S."/>
            <person name="Spatafora J."/>
            <person name="Crous P."/>
            <person name="Grigoriev I."/>
        </authorList>
    </citation>
    <scope>NUCLEOTIDE SEQUENCE</scope>
    <source>
        <strain evidence="2">CBS 125425</strain>
    </source>
</reference>
<evidence type="ECO:0000256" key="1">
    <source>
        <dbReference type="SAM" id="MobiDB-lite"/>
    </source>
</evidence>
<dbReference type="AlphaFoldDB" id="A0A9P4QX67"/>
<protein>
    <submittedName>
        <fullName evidence="2">Uncharacterized protein</fullName>
    </submittedName>
</protein>